<dbReference type="Pfam" id="PF00144">
    <property type="entry name" value="Beta-lactamase"/>
    <property type="match status" value="1"/>
</dbReference>
<dbReference type="PANTHER" id="PTHR46825:SF12">
    <property type="entry name" value="PENICILLIN-BINDING PROTEIN 4"/>
    <property type="match status" value="1"/>
</dbReference>
<comment type="caution">
    <text evidence="3">The sequence shown here is derived from an EMBL/GenBank/DDBJ whole genome shotgun (WGS) entry which is preliminary data.</text>
</comment>
<dbReference type="AlphaFoldDB" id="A0AAD5Y5J6"/>
<feature type="domain" description="Beta-lactamase-related" evidence="2">
    <location>
        <begin position="14"/>
        <end position="340"/>
    </location>
</feature>
<organism evidence="3 4">
    <name type="scientific">Boothiomyces macroporosus</name>
    <dbReference type="NCBI Taxonomy" id="261099"/>
    <lineage>
        <taxon>Eukaryota</taxon>
        <taxon>Fungi</taxon>
        <taxon>Fungi incertae sedis</taxon>
        <taxon>Chytridiomycota</taxon>
        <taxon>Chytridiomycota incertae sedis</taxon>
        <taxon>Chytridiomycetes</taxon>
        <taxon>Rhizophydiales</taxon>
        <taxon>Terramycetaceae</taxon>
        <taxon>Boothiomyces</taxon>
    </lineage>
</organism>
<comment type="similarity">
    <text evidence="1">Belongs to the peptidase S12 family.</text>
</comment>
<dbReference type="InterPro" id="IPR001466">
    <property type="entry name" value="Beta-lactam-related"/>
</dbReference>
<dbReference type="EMBL" id="JADGKB010000013">
    <property type="protein sequence ID" value="KAJ3260078.1"/>
    <property type="molecule type" value="Genomic_DNA"/>
</dbReference>
<evidence type="ECO:0000313" key="4">
    <source>
        <dbReference type="Proteomes" id="UP001210925"/>
    </source>
</evidence>
<evidence type="ECO:0000313" key="3">
    <source>
        <dbReference type="EMBL" id="KAJ3260078.1"/>
    </source>
</evidence>
<dbReference type="InterPro" id="IPR012338">
    <property type="entry name" value="Beta-lactam/transpept-like"/>
</dbReference>
<dbReference type="PANTHER" id="PTHR46825">
    <property type="entry name" value="D-ALANYL-D-ALANINE-CARBOXYPEPTIDASE/ENDOPEPTIDASE AMPH"/>
    <property type="match status" value="1"/>
</dbReference>
<proteinExistence type="inferred from homology"/>
<evidence type="ECO:0000259" key="2">
    <source>
        <dbReference type="Pfam" id="PF00144"/>
    </source>
</evidence>
<protein>
    <recommendedName>
        <fullName evidence="2">Beta-lactamase-related domain-containing protein</fullName>
    </recommendedName>
</protein>
<keyword evidence="4" id="KW-1185">Reference proteome</keyword>
<reference evidence="3" key="1">
    <citation type="submission" date="2020-05" db="EMBL/GenBank/DDBJ databases">
        <title>Phylogenomic resolution of chytrid fungi.</title>
        <authorList>
            <person name="Stajich J.E."/>
            <person name="Amses K."/>
            <person name="Simmons R."/>
            <person name="Seto K."/>
            <person name="Myers J."/>
            <person name="Bonds A."/>
            <person name="Quandt C.A."/>
            <person name="Barry K."/>
            <person name="Liu P."/>
            <person name="Grigoriev I."/>
            <person name="Longcore J.E."/>
            <person name="James T.Y."/>
        </authorList>
    </citation>
    <scope>NUCLEOTIDE SEQUENCE</scope>
    <source>
        <strain evidence="3">PLAUS21</strain>
    </source>
</reference>
<dbReference type="SUPFAM" id="SSF56601">
    <property type="entry name" value="beta-lactamase/transpeptidase-like"/>
    <property type="match status" value="1"/>
</dbReference>
<evidence type="ECO:0000256" key="1">
    <source>
        <dbReference type="ARBA" id="ARBA00038215"/>
    </source>
</evidence>
<name>A0AAD5Y5J6_9FUNG</name>
<gene>
    <name evidence="3" type="ORF">HK103_001154</name>
</gene>
<accession>A0AAD5Y5J6</accession>
<sequence>MDQKLLEIHNNGNFGVSAATISNGHISYQGALGYSRIPFLPFFPKPKVTNETRFQAASISKPVTMFAVLRLVDQGLLDLDADIDAYLAETGFELDYNKDLYKSKPKVTLRMLLSHTAGLTVHGFYGYSKNKPIPSIQQILLGQKPANSDKVMIQYPQGEFKYSGGGKMFVNLGTTLVQYIMETVTKKPFHQIMFEQVLKPSGMIHSTFETDLSNGPHLSNANFNIYHPWMYFYGISPYAIHPEKAAAGLWTTATDLCLFGIQVMKAINHEYGALLSPILADQIMKTYNSNVKETEMGLGFFRSSQDLTISHGGGNSGYRCYLLLKPSINSGVCVMRNHERFGNELVQMLQELAGSVDVPVPSDMSVSALPSWMEIIQRYIEYFKYMIFGI</sequence>
<dbReference type="Gene3D" id="3.40.710.10">
    <property type="entry name" value="DD-peptidase/beta-lactamase superfamily"/>
    <property type="match status" value="1"/>
</dbReference>
<dbReference type="InterPro" id="IPR050491">
    <property type="entry name" value="AmpC-like"/>
</dbReference>
<dbReference type="Proteomes" id="UP001210925">
    <property type="component" value="Unassembled WGS sequence"/>
</dbReference>